<protein>
    <submittedName>
        <fullName evidence="14">Cytochrome P450</fullName>
    </submittedName>
</protein>
<dbReference type="Gene3D" id="1.10.630.10">
    <property type="entry name" value="Cytochrome P450"/>
    <property type="match status" value="1"/>
</dbReference>
<keyword evidence="6 13" id="KW-1133">Transmembrane helix</keyword>
<dbReference type="EMBL" id="FX983108">
    <property type="protein sequence ID" value="BAX34733.1"/>
    <property type="molecule type" value="mRNA"/>
</dbReference>
<dbReference type="InterPro" id="IPR001128">
    <property type="entry name" value="Cyt_P450"/>
</dbReference>
<dbReference type="GO" id="GO:0004497">
    <property type="term" value="F:monooxygenase activity"/>
    <property type="evidence" value="ECO:0007669"/>
    <property type="project" value="UniProtKB-KW"/>
</dbReference>
<dbReference type="InterPro" id="IPR017972">
    <property type="entry name" value="Cyt_P450_CS"/>
</dbReference>
<keyword evidence="4 13" id="KW-0812">Transmembrane</keyword>
<dbReference type="Pfam" id="PF00067">
    <property type="entry name" value="p450"/>
    <property type="match status" value="1"/>
</dbReference>
<dbReference type="CDD" id="cd20642">
    <property type="entry name" value="CYP72"/>
    <property type="match status" value="1"/>
</dbReference>
<dbReference type="SUPFAM" id="SSF48264">
    <property type="entry name" value="Cytochrome P450"/>
    <property type="match status" value="1"/>
</dbReference>
<evidence type="ECO:0000256" key="2">
    <source>
        <dbReference type="ARBA" id="ARBA00010617"/>
    </source>
</evidence>
<keyword evidence="10 13" id="KW-0472">Membrane</keyword>
<evidence type="ECO:0000256" key="11">
    <source>
        <dbReference type="PIRSR" id="PIRSR602401-1"/>
    </source>
</evidence>
<dbReference type="PRINTS" id="PR00385">
    <property type="entry name" value="P450"/>
</dbReference>
<evidence type="ECO:0000256" key="9">
    <source>
        <dbReference type="ARBA" id="ARBA00023033"/>
    </source>
</evidence>
<dbReference type="PANTHER" id="PTHR24282:SF273">
    <property type="entry name" value="CYTOCHROME P450 CYP72A219-LIKE"/>
    <property type="match status" value="1"/>
</dbReference>
<evidence type="ECO:0000256" key="12">
    <source>
        <dbReference type="RuleBase" id="RU000461"/>
    </source>
</evidence>
<evidence type="ECO:0000256" key="10">
    <source>
        <dbReference type="ARBA" id="ARBA00023136"/>
    </source>
</evidence>
<proteinExistence type="evidence at transcript level"/>
<dbReference type="GO" id="GO:0005506">
    <property type="term" value="F:iron ion binding"/>
    <property type="evidence" value="ECO:0007669"/>
    <property type="project" value="InterPro"/>
</dbReference>
<dbReference type="GO" id="GO:0009753">
    <property type="term" value="P:response to jasmonic acid"/>
    <property type="evidence" value="ECO:0007669"/>
    <property type="project" value="UniProtKB-ARBA"/>
</dbReference>
<evidence type="ECO:0000256" key="5">
    <source>
        <dbReference type="ARBA" id="ARBA00022723"/>
    </source>
</evidence>
<dbReference type="PANTHER" id="PTHR24282">
    <property type="entry name" value="CYTOCHROME P450 FAMILY MEMBER"/>
    <property type="match status" value="1"/>
</dbReference>
<name>A0A1W7HBW5_SCODU</name>
<dbReference type="FunFam" id="1.10.630.10:FF:000029">
    <property type="entry name" value="Cytochrome P450 734A1"/>
    <property type="match status" value="1"/>
</dbReference>
<dbReference type="InterPro" id="IPR036396">
    <property type="entry name" value="Cyt_P450_sf"/>
</dbReference>
<organism evidence="14">
    <name type="scientific">Scoparia dulcis</name>
    <name type="common">Sweet broom</name>
    <name type="synonym">Capraria dulcis</name>
    <dbReference type="NCBI Taxonomy" id="107240"/>
    <lineage>
        <taxon>Eukaryota</taxon>
        <taxon>Viridiplantae</taxon>
        <taxon>Streptophyta</taxon>
        <taxon>Embryophyta</taxon>
        <taxon>Tracheophyta</taxon>
        <taxon>Spermatophyta</taxon>
        <taxon>Magnoliopsida</taxon>
        <taxon>eudicotyledons</taxon>
        <taxon>Gunneridae</taxon>
        <taxon>Pentapetalae</taxon>
        <taxon>asterids</taxon>
        <taxon>lamiids</taxon>
        <taxon>Lamiales</taxon>
        <taxon>Plantaginaceae</taxon>
        <taxon>Gratioleae</taxon>
        <taxon>Scoparia</taxon>
    </lineage>
</organism>
<keyword evidence="3 11" id="KW-0349">Heme</keyword>
<dbReference type="PROSITE" id="PS00086">
    <property type="entry name" value="CYTOCHROME_P450"/>
    <property type="match status" value="1"/>
</dbReference>
<keyword evidence="5 11" id="KW-0479">Metal-binding</keyword>
<reference evidence="14" key="1">
    <citation type="journal article" date="2017" name="Sci. Rep.">
        <title>Elucidation of terpenoid metabolism in Scoparia dulcis by RNA-seq analysis.</title>
        <authorList>
            <person name="Yamamura Y."/>
            <person name="Kurosaki F."/>
            <person name="Lee J.B."/>
        </authorList>
    </citation>
    <scope>NUCLEOTIDE SEQUENCE</scope>
    <source>
        <tissue evidence="14">Mixture of leaf and root</tissue>
    </source>
</reference>
<comment type="cofactor">
    <cofactor evidence="11">
        <name>heme</name>
        <dbReference type="ChEBI" id="CHEBI:30413"/>
    </cofactor>
</comment>
<dbReference type="GO" id="GO:0016020">
    <property type="term" value="C:membrane"/>
    <property type="evidence" value="ECO:0007669"/>
    <property type="project" value="UniProtKB-SubCell"/>
</dbReference>
<dbReference type="InterPro" id="IPR050665">
    <property type="entry name" value="Cytochrome_P450_Monooxygen"/>
</dbReference>
<evidence type="ECO:0000256" key="6">
    <source>
        <dbReference type="ARBA" id="ARBA00022989"/>
    </source>
</evidence>
<keyword evidence="8 11" id="KW-0408">Iron</keyword>
<accession>A0A1W7HBW5</accession>
<dbReference type="AlphaFoldDB" id="A0A1W7HBW5"/>
<keyword evidence="7 12" id="KW-0560">Oxidoreductase</keyword>
<dbReference type="InterPro" id="IPR002401">
    <property type="entry name" value="Cyt_P450_E_grp-I"/>
</dbReference>
<feature type="binding site" description="axial binding residue" evidence="11">
    <location>
        <position position="465"/>
    </location>
    <ligand>
        <name>heme</name>
        <dbReference type="ChEBI" id="CHEBI:30413"/>
    </ligand>
    <ligandPart>
        <name>Fe</name>
        <dbReference type="ChEBI" id="CHEBI:18248"/>
    </ligandPart>
</feature>
<keyword evidence="9 12" id="KW-0503">Monooxygenase</keyword>
<sequence>MGVSLFQLLAAFLVCYLLICAIRVLNWAWFSPKKLEKCLKEQGLKGNSYRFINGDYKEMEDAKQEAKSKPISFEDDIKTRVIPFYLSTVKKYGPECFFWNGPKATILVTEPELVKEVFNKNYVYQKKKQLNPLTKLISHGVANMDGEKWAKHRKIINSAFHIHKLKLMVPAFYWSCDEMLDGWEKSMSSKGSCELDVWPCIQTLTSNAISRTVFGSSYEEGRKVFELQRELTEHVNKALQSIYMPGWRYVPTKRNKRMKDIEKEIQSSTRAIVTKRLKAMETGEAQEEDLLGILLESNFRKIKEYGNHKFGMTGDEVVEECKLFYFAGQENPAVFLVWTLILLSKHRDWQTRARKEVLQVFGNQAPNADGLNNLKVVNMILYEVLRLYAPVPLLSRRVCEDTTLGKFRLPKGVQVSLPTILLHHDPKIWGEDAMEFNPERFSEGLSKAQKTQGIFFPFGWGPRTCVGQTFALMEAKMVLAMILQRFCFELSPSYTHAPHTVSILQPQHGANLILHKL</sequence>
<evidence type="ECO:0000256" key="3">
    <source>
        <dbReference type="ARBA" id="ARBA00022617"/>
    </source>
</evidence>
<evidence type="ECO:0000256" key="4">
    <source>
        <dbReference type="ARBA" id="ARBA00022692"/>
    </source>
</evidence>
<comment type="subcellular location">
    <subcellularLocation>
        <location evidence="1">Membrane</location>
        <topology evidence="1">Single-pass membrane protein</topology>
    </subcellularLocation>
</comment>
<dbReference type="GO" id="GO:0009820">
    <property type="term" value="P:alkaloid metabolic process"/>
    <property type="evidence" value="ECO:0007669"/>
    <property type="project" value="UniProtKB-ARBA"/>
</dbReference>
<evidence type="ECO:0000256" key="8">
    <source>
        <dbReference type="ARBA" id="ARBA00023004"/>
    </source>
</evidence>
<evidence type="ECO:0000256" key="13">
    <source>
        <dbReference type="SAM" id="Phobius"/>
    </source>
</evidence>
<dbReference type="PRINTS" id="PR00463">
    <property type="entry name" value="EP450I"/>
</dbReference>
<feature type="transmembrane region" description="Helical" evidence="13">
    <location>
        <begin position="6"/>
        <end position="30"/>
    </location>
</feature>
<evidence type="ECO:0000313" key="14">
    <source>
        <dbReference type="EMBL" id="BAX34733.1"/>
    </source>
</evidence>
<evidence type="ECO:0000256" key="7">
    <source>
        <dbReference type="ARBA" id="ARBA00023002"/>
    </source>
</evidence>
<dbReference type="GO" id="GO:0020037">
    <property type="term" value="F:heme binding"/>
    <property type="evidence" value="ECO:0007669"/>
    <property type="project" value="InterPro"/>
</dbReference>
<comment type="similarity">
    <text evidence="2 12">Belongs to the cytochrome P450 family.</text>
</comment>
<evidence type="ECO:0000256" key="1">
    <source>
        <dbReference type="ARBA" id="ARBA00004167"/>
    </source>
</evidence>
<dbReference type="GO" id="GO:0016705">
    <property type="term" value="F:oxidoreductase activity, acting on paired donors, with incorporation or reduction of molecular oxygen"/>
    <property type="evidence" value="ECO:0007669"/>
    <property type="project" value="InterPro"/>
</dbReference>